<organism evidence="3 4">
    <name type="scientific">Alistipes finegoldii</name>
    <dbReference type="NCBI Taxonomy" id="214856"/>
    <lineage>
        <taxon>Bacteria</taxon>
        <taxon>Pseudomonadati</taxon>
        <taxon>Bacteroidota</taxon>
        <taxon>Bacteroidia</taxon>
        <taxon>Bacteroidales</taxon>
        <taxon>Rikenellaceae</taxon>
        <taxon>Alistipes</taxon>
    </lineage>
</organism>
<reference evidence="3" key="1">
    <citation type="submission" date="2022-01" db="EMBL/GenBank/DDBJ databases">
        <title>Novel bile acid biosynthetic pathways are enriched in the microbiome of centenarians.</title>
        <authorList>
            <person name="Sato Y."/>
            <person name="Atarashi K."/>
            <person name="Plichta R.D."/>
            <person name="Arai Y."/>
            <person name="Sasajima S."/>
            <person name="Kearney M.S."/>
            <person name="Suda W."/>
            <person name="Takeshita K."/>
            <person name="Sasaki T."/>
            <person name="Okamoto S."/>
            <person name="Skelly N.A."/>
            <person name="Okamura Y."/>
            <person name="Vlamakis H."/>
            <person name="Li Y."/>
            <person name="Tanoue T."/>
            <person name="Takei H."/>
            <person name="Nittono H."/>
            <person name="Narushima S."/>
            <person name="Irie J."/>
            <person name="Itoh H."/>
            <person name="Moriya K."/>
            <person name="Sugiura Y."/>
            <person name="Suematsu M."/>
            <person name="Moritoki N."/>
            <person name="Shibata S."/>
            <person name="Littman R.D."/>
            <person name="Fischbach A.M."/>
            <person name="Uwamino Y."/>
            <person name="Inoue T."/>
            <person name="Honda A."/>
            <person name="Hattori M."/>
            <person name="Murai T."/>
            <person name="Xavier J.R."/>
            <person name="Hirose N."/>
            <person name="Honda K."/>
        </authorList>
    </citation>
    <scope>NUCLEOTIDE SEQUENCE</scope>
    <source>
        <strain evidence="3">CE91-St16</strain>
    </source>
</reference>
<proteinExistence type="predicted"/>
<dbReference type="RefSeq" id="WP_244076655.1">
    <property type="nucleotide sequence ID" value="NZ_AP025581.1"/>
</dbReference>
<dbReference type="Proteomes" id="UP001055105">
    <property type="component" value="Unassembled WGS sequence"/>
</dbReference>
<accession>A0AA37P0R8</accession>
<dbReference type="EMBL" id="BQOL01000002">
    <property type="protein sequence ID" value="GKI19945.1"/>
    <property type="molecule type" value="Genomic_DNA"/>
</dbReference>
<dbReference type="InterPro" id="IPR032594">
    <property type="entry name" value="DUF4906"/>
</dbReference>
<evidence type="ECO:0000313" key="4">
    <source>
        <dbReference type="Proteomes" id="UP001055105"/>
    </source>
</evidence>
<protein>
    <recommendedName>
        <fullName evidence="1">DUF4906 domain-containing protein</fullName>
    </recommendedName>
</protein>
<evidence type="ECO:0000313" key="3">
    <source>
        <dbReference type="EMBL" id="GKI19945.1"/>
    </source>
</evidence>
<sequence>MKHTIFFLLTLALCWGCISDREPDARSKVTVELTVRPDPMTTTTRTTDEAAIRDLNFYLIDRKGAVVLYRYLTATTLRFECLPGDYLVRIAANVGRSLGETADLFQYKVTYQEHYNMLPMFCEQKTTISLSSDGVVQLPPITVKRVVSKISYNLTAKPADMELKSVQLISIPRTAVVFAPDGTAADNPDDYTDSPETTLTGQRAAGSYYMLPNRQGVNTSITDQKQKNADNAPACASWLLIRATRGSKVLAYSVYLGENNTSDFNVRANSHYTLNITLLNDNTADTRIASYTATVYDDFDDGNIGSYCVYDPDYSLHVDMVNENSSLAISGRLEVTQGDSDYFEFDRNDCNSSFEFEIYNPKGGNYFYLDYRPPIFTKDNSQLAYRVTLTDEYGFAQSYDFKHTMANVVYVHTSTGGSVTADKCLYAQTATEGSGKRTAALCHEDGCRLTATATGYYLFDGWYADAAYTRLLSSSESYTYIPRDLYADIYARFRAVDTPLDSKGTANCYIAPTLNTRYSFNATVQGNGKNTRNIWAQNLNGTSARMLWESDSKVVENVLYADNRISFSTGNARGNAVIGLFDVTDNCIWSWHIWSVDYDPATTAQTYVSGAVFMDRNLGAISTDCTHPASRGLYYQWGRKDPFIHPANCTSYEPERVVYTEGFAFNVSYPRNAGTESPYDVMTVEWSIAHPTTFMSDAMYEDWEEWASVVDWLYNHHPNLWGNITTSNSNISKISYKSIYDPCPVGWKVPSPEDFVGIERVSQSSPYYVTIHYNGNRTTNIPIGGTFVDTRFMNNGQLGRLYTNAPYYMFWGTYGCRYGDISCTSIIFSTGSVPSFIDTTDYYRYAANPIRCIRE</sequence>
<evidence type="ECO:0000313" key="2">
    <source>
        <dbReference type="EMBL" id="GKI19306.1"/>
    </source>
</evidence>
<dbReference type="AlphaFoldDB" id="A0AA37P0R8"/>
<evidence type="ECO:0000259" key="1">
    <source>
        <dbReference type="Pfam" id="PF16249"/>
    </source>
</evidence>
<dbReference type="Pfam" id="PF16249">
    <property type="entry name" value="DUF4906"/>
    <property type="match status" value="1"/>
</dbReference>
<name>A0AA37P0R8_9BACT</name>
<comment type="caution">
    <text evidence="3">The sequence shown here is derived from an EMBL/GenBank/DDBJ whole genome shotgun (WGS) entry which is preliminary data.</text>
</comment>
<gene>
    <name evidence="2" type="ORF">CE91St16_22140</name>
    <name evidence="3" type="ORF">CE91St16_28530</name>
</gene>
<feature type="domain" description="DUF4906" evidence="1">
    <location>
        <begin position="205"/>
        <end position="276"/>
    </location>
</feature>
<dbReference type="EMBL" id="BQOL01000001">
    <property type="protein sequence ID" value="GKI19306.1"/>
    <property type="molecule type" value="Genomic_DNA"/>
</dbReference>